<dbReference type="EC" id="5.2.1.8" evidence="4"/>
<gene>
    <name evidence="6" type="ORF">PFISCL1PPCAC_25690</name>
</gene>
<dbReference type="PIRSF" id="PIRSF001467">
    <property type="entry name" value="Peptidylpro_ismrse"/>
    <property type="match status" value="1"/>
</dbReference>
<comment type="catalytic activity">
    <reaction evidence="1 4">
        <text>[protein]-peptidylproline (omega=180) = [protein]-peptidylproline (omega=0)</text>
        <dbReference type="Rhea" id="RHEA:16237"/>
        <dbReference type="Rhea" id="RHEA-COMP:10747"/>
        <dbReference type="Rhea" id="RHEA-COMP:10748"/>
        <dbReference type="ChEBI" id="CHEBI:83833"/>
        <dbReference type="ChEBI" id="CHEBI:83834"/>
        <dbReference type="EC" id="5.2.1.8"/>
    </reaction>
</comment>
<keyword evidence="3 4" id="KW-0413">Isomerase</keyword>
<dbReference type="Pfam" id="PF00160">
    <property type="entry name" value="Pro_isomerase"/>
    <property type="match status" value="1"/>
</dbReference>
<evidence type="ECO:0000256" key="4">
    <source>
        <dbReference type="RuleBase" id="RU363019"/>
    </source>
</evidence>
<evidence type="ECO:0000256" key="3">
    <source>
        <dbReference type="ARBA" id="ARBA00023235"/>
    </source>
</evidence>
<dbReference type="PRINTS" id="PR00153">
    <property type="entry name" value="CSAPPISMRASE"/>
</dbReference>
<dbReference type="PANTHER" id="PTHR11071:SF561">
    <property type="entry name" value="PEPTIDYL-PROLYL CIS-TRANS ISOMERASE D-RELATED"/>
    <property type="match status" value="1"/>
</dbReference>
<dbReference type="EMBL" id="BTSY01000006">
    <property type="protein sequence ID" value="GMT34393.1"/>
    <property type="molecule type" value="Genomic_DNA"/>
</dbReference>
<reference evidence="6" key="1">
    <citation type="submission" date="2023-10" db="EMBL/GenBank/DDBJ databases">
        <title>Genome assembly of Pristionchus species.</title>
        <authorList>
            <person name="Yoshida K."/>
            <person name="Sommer R.J."/>
        </authorList>
    </citation>
    <scope>NUCLEOTIDE SEQUENCE</scope>
    <source>
        <strain evidence="6">RS5133</strain>
    </source>
</reference>
<feature type="non-terminal residue" evidence="6">
    <location>
        <position position="1"/>
    </location>
</feature>
<dbReference type="AlphaFoldDB" id="A0AAV5WVZ5"/>
<comment type="similarity">
    <text evidence="4">Belongs to the cyclophilin-type PPIase family.</text>
</comment>
<dbReference type="PROSITE" id="PS50072">
    <property type="entry name" value="CSA_PPIASE_2"/>
    <property type="match status" value="1"/>
</dbReference>
<evidence type="ECO:0000313" key="7">
    <source>
        <dbReference type="Proteomes" id="UP001432322"/>
    </source>
</evidence>
<organism evidence="6 7">
    <name type="scientific">Pristionchus fissidentatus</name>
    <dbReference type="NCBI Taxonomy" id="1538716"/>
    <lineage>
        <taxon>Eukaryota</taxon>
        <taxon>Metazoa</taxon>
        <taxon>Ecdysozoa</taxon>
        <taxon>Nematoda</taxon>
        <taxon>Chromadorea</taxon>
        <taxon>Rhabditida</taxon>
        <taxon>Rhabditina</taxon>
        <taxon>Diplogasteromorpha</taxon>
        <taxon>Diplogasteroidea</taxon>
        <taxon>Neodiplogasteridae</taxon>
        <taxon>Pristionchus</taxon>
    </lineage>
</organism>
<dbReference type="Proteomes" id="UP001432322">
    <property type="component" value="Unassembled WGS sequence"/>
</dbReference>
<comment type="caution">
    <text evidence="6">The sequence shown here is derived from an EMBL/GenBank/DDBJ whole genome shotgun (WGS) entry which is preliminary data.</text>
</comment>
<evidence type="ECO:0000256" key="2">
    <source>
        <dbReference type="ARBA" id="ARBA00023110"/>
    </source>
</evidence>
<dbReference type="InterPro" id="IPR024936">
    <property type="entry name" value="Cyclophilin-type_PPIase"/>
</dbReference>
<proteinExistence type="inferred from homology"/>
<evidence type="ECO:0000256" key="1">
    <source>
        <dbReference type="ARBA" id="ARBA00000971"/>
    </source>
</evidence>
<evidence type="ECO:0000259" key="5">
    <source>
        <dbReference type="PROSITE" id="PS50072"/>
    </source>
</evidence>
<keyword evidence="7" id="KW-1185">Reference proteome</keyword>
<dbReference type="GO" id="GO:0005739">
    <property type="term" value="C:mitochondrion"/>
    <property type="evidence" value="ECO:0007669"/>
    <property type="project" value="TreeGrafter"/>
</dbReference>
<dbReference type="GO" id="GO:0016018">
    <property type="term" value="F:cyclosporin A binding"/>
    <property type="evidence" value="ECO:0007669"/>
    <property type="project" value="TreeGrafter"/>
</dbReference>
<dbReference type="GO" id="GO:0006457">
    <property type="term" value="P:protein folding"/>
    <property type="evidence" value="ECO:0007669"/>
    <property type="project" value="TreeGrafter"/>
</dbReference>
<dbReference type="PANTHER" id="PTHR11071">
    <property type="entry name" value="PEPTIDYL-PROLYL CIS-TRANS ISOMERASE"/>
    <property type="match status" value="1"/>
</dbReference>
<sequence length="152" mass="16946">STSRRRTFFDISIDGRDVGRITFELFDDIVPKTANNIIQLCTGRSWKTGRGGYRMDYNGTMFFRVIKGNMIQGGDFENNDGTGGESIYGGTFEDEDLSGKHDEPFLLTMANEGRNTNGSRFYITTAPAEDLNGKNVIFGKVCFATILLQNVE</sequence>
<keyword evidence="2 4" id="KW-0697">Rotamase</keyword>
<dbReference type="InterPro" id="IPR029000">
    <property type="entry name" value="Cyclophilin-like_dom_sf"/>
</dbReference>
<dbReference type="SUPFAM" id="SSF50891">
    <property type="entry name" value="Cyclophilin-like"/>
    <property type="match status" value="1"/>
</dbReference>
<feature type="domain" description="PPIase cyclophilin-type" evidence="5">
    <location>
        <begin position="8"/>
        <end position="152"/>
    </location>
</feature>
<dbReference type="Gene3D" id="2.40.100.10">
    <property type="entry name" value="Cyclophilin-like"/>
    <property type="match status" value="1"/>
</dbReference>
<dbReference type="GO" id="GO:0003755">
    <property type="term" value="F:peptidyl-prolyl cis-trans isomerase activity"/>
    <property type="evidence" value="ECO:0007669"/>
    <property type="project" value="UniProtKB-UniRule"/>
</dbReference>
<evidence type="ECO:0000313" key="6">
    <source>
        <dbReference type="EMBL" id="GMT34393.1"/>
    </source>
</evidence>
<accession>A0AAV5WVZ5</accession>
<dbReference type="FunFam" id="2.40.100.10:FF:000025">
    <property type="entry name" value="Peptidyl-prolyl cis-trans isomerase CYP19-2"/>
    <property type="match status" value="1"/>
</dbReference>
<name>A0AAV5WVZ5_9BILA</name>
<dbReference type="InterPro" id="IPR002130">
    <property type="entry name" value="Cyclophilin-type_PPIase_dom"/>
</dbReference>
<protein>
    <recommendedName>
        <fullName evidence="4">Peptidyl-prolyl cis-trans isomerase</fullName>
        <shortName evidence="4">PPIase</shortName>
        <ecNumber evidence="4">5.2.1.8</ecNumber>
    </recommendedName>
</protein>
<comment type="function">
    <text evidence="4">PPIases accelerate the folding of proteins. It catalyzes the cis-trans isomerization of proline imidic peptide bonds in oligopeptides.</text>
</comment>
<feature type="non-terminal residue" evidence="6">
    <location>
        <position position="152"/>
    </location>
</feature>